<protein>
    <submittedName>
        <fullName evidence="1">Uncharacterized protein</fullName>
    </submittedName>
</protein>
<proteinExistence type="predicted"/>
<sequence length="62" mass="7101">MLNATLTVMFLTKDGFKVSPSLWHCMTFNSCNYWNAAASLHWDQLPPDHVAAFYEGDTCWDT</sequence>
<evidence type="ECO:0000313" key="1">
    <source>
        <dbReference type="EMBL" id="OWY97317.1"/>
    </source>
</evidence>
<gene>
    <name evidence="1" type="ORF">PHMEG_00032190</name>
</gene>
<dbReference type="EMBL" id="NBNE01010603">
    <property type="protein sequence ID" value="OWY97317.1"/>
    <property type="molecule type" value="Genomic_DNA"/>
</dbReference>
<name>A0A225UWX1_9STRA</name>
<comment type="caution">
    <text evidence="1">The sequence shown here is derived from an EMBL/GenBank/DDBJ whole genome shotgun (WGS) entry which is preliminary data.</text>
</comment>
<keyword evidence="2" id="KW-1185">Reference proteome</keyword>
<dbReference type="AlphaFoldDB" id="A0A225UWX1"/>
<reference evidence="2" key="1">
    <citation type="submission" date="2017-03" db="EMBL/GenBank/DDBJ databases">
        <title>Phytopthora megakarya and P. palmivora, two closely related causual agents of cacao black pod achieved similar genome size and gene model numbers by different mechanisms.</title>
        <authorList>
            <person name="Ali S."/>
            <person name="Shao J."/>
            <person name="Larry D.J."/>
            <person name="Kronmiller B."/>
            <person name="Shen D."/>
            <person name="Strem M.D."/>
            <person name="Melnick R.L."/>
            <person name="Guiltinan M.J."/>
            <person name="Tyler B.M."/>
            <person name="Meinhardt L.W."/>
            <person name="Bailey B.A."/>
        </authorList>
    </citation>
    <scope>NUCLEOTIDE SEQUENCE [LARGE SCALE GENOMIC DNA]</scope>
    <source>
        <strain evidence="2">zdho120</strain>
    </source>
</reference>
<dbReference type="Proteomes" id="UP000198211">
    <property type="component" value="Unassembled WGS sequence"/>
</dbReference>
<evidence type="ECO:0000313" key="2">
    <source>
        <dbReference type="Proteomes" id="UP000198211"/>
    </source>
</evidence>
<accession>A0A225UWX1</accession>
<organism evidence="1 2">
    <name type="scientific">Phytophthora megakarya</name>
    <dbReference type="NCBI Taxonomy" id="4795"/>
    <lineage>
        <taxon>Eukaryota</taxon>
        <taxon>Sar</taxon>
        <taxon>Stramenopiles</taxon>
        <taxon>Oomycota</taxon>
        <taxon>Peronosporomycetes</taxon>
        <taxon>Peronosporales</taxon>
        <taxon>Peronosporaceae</taxon>
        <taxon>Phytophthora</taxon>
    </lineage>
</organism>